<feature type="region of interest" description="Disordered" evidence="1">
    <location>
        <begin position="24"/>
        <end position="56"/>
    </location>
</feature>
<gene>
    <name evidence="3" type="ORF">PR048_003849</name>
</gene>
<evidence type="ECO:0000313" key="3">
    <source>
        <dbReference type="EMBL" id="KAJ8898489.1"/>
    </source>
</evidence>
<keyword evidence="2" id="KW-0812">Transmembrane</keyword>
<evidence type="ECO:0000313" key="4">
    <source>
        <dbReference type="Proteomes" id="UP001159363"/>
    </source>
</evidence>
<keyword evidence="4" id="KW-1185">Reference proteome</keyword>
<evidence type="ECO:0008006" key="5">
    <source>
        <dbReference type="Google" id="ProtNLM"/>
    </source>
</evidence>
<comment type="caution">
    <text evidence="3">The sequence shown here is derived from an EMBL/GenBank/DDBJ whole genome shotgun (WGS) entry which is preliminary data.</text>
</comment>
<accession>A0ABQ9IPA4</accession>
<dbReference type="EMBL" id="JARBHB010000001">
    <property type="protein sequence ID" value="KAJ8898489.1"/>
    <property type="molecule type" value="Genomic_DNA"/>
</dbReference>
<proteinExistence type="predicted"/>
<dbReference type="PANTHER" id="PTHR11161">
    <property type="entry name" value="O-ACYLTRANSFERASE"/>
    <property type="match status" value="1"/>
</dbReference>
<keyword evidence="2" id="KW-1133">Transmembrane helix</keyword>
<feature type="transmembrane region" description="Helical" evidence="2">
    <location>
        <begin position="86"/>
        <end position="106"/>
    </location>
</feature>
<evidence type="ECO:0000256" key="2">
    <source>
        <dbReference type="SAM" id="Phobius"/>
    </source>
</evidence>
<name>A0ABQ9IPA4_9NEOP</name>
<feature type="transmembrane region" description="Helical" evidence="2">
    <location>
        <begin position="206"/>
        <end position="222"/>
    </location>
</feature>
<dbReference type="Proteomes" id="UP001159363">
    <property type="component" value="Chromosome 1"/>
</dbReference>
<sequence>MGCRWSRYRGFASTRKYVCGLVGPRGNRRDRDPQIKLDQQSNKDPAKPTEDDEPVQHGCTGRVLQCFSVYSNTALLLGTQLGADSISAIHGLRFLGMIWVIMAHTLYYGSDFFDNRPLAFFMSEGFMAQVISNAVLSVDSFFFLSARLTSGIVTTVLYVHSGFLLSYLYYKKTTSEQRKGLSAGFKVGLSSVMAMVFRRFMRLTPAYMAVLGLTTLNMAYYVRTEPYRLTERPDLVCPRYWWRNILYVNNLFSRDQMVSLSSDCSYKPFHTLRLFSSATFDNKIRPSNFSF</sequence>
<dbReference type="InterPro" id="IPR052728">
    <property type="entry name" value="O2_lipid_transport_reg"/>
</dbReference>
<organism evidence="3 4">
    <name type="scientific">Dryococelus australis</name>
    <dbReference type="NCBI Taxonomy" id="614101"/>
    <lineage>
        <taxon>Eukaryota</taxon>
        <taxon>Metazoa</taxon>
        <taxon>Ecdysozoa</taxon>
        <taxon>Arthropoda</taxon>
        <taxon>Hexapoda</taxon>
        <taxon>Insecta</taxon>
        <taxon>Pterygota</taxon>
        <taxon>Neoptera</taxon>
        <taxon>Polyneoptera</taxon>
        <taxon>Phasmatodea</taxon>
        <taxon>Verophasmatodea</taxon>
        <taxon>Anareolatae</taxon>
        <taxon>Phasmatidae</taxon>
        <taxon>Eurycanthinae</taxon>
        <taxon>Dryococelus</taxon>
    </lineage>
</organism>
<reference evidence="3 4" key="1">
    <citation type="submission" date="2023-02" db="EMBL/GenBank/DDBJ databases">
        <title>LHISI_Scaffold_Assembly.</title>
        <authorList>
            <person name="Stuart O.P."/>
            <person name="Cleave R."/>
            <person name="Magrath M.J.L."/>
            <person name="Mikheyev A.S."/>
        </authorList>
    </citation>
    <scope>NUCLEOTIDE SEQUENCE [LARGE SCALE GENOMIC DNA]</scope>
    <source>
        <strain evidence="3">Daus_M_001</strain>
        <tissue evidence="3">Leg muscle</tissue>
    </source>
</reference>
<evidence type="ECO:0000256" key="1">
    <source>
        <dbReference type="SAM" id="MobiDB-lite"/>
    </source>
</evidence>
<keyword evidence="2" id="KW-0472">Membrane</keyword>
<feature type="transmembrane region" description="Helical" evidence="2">
    <location>
        <begin position="148"/>
        <end position="169"/>
    </location>
</feature>
<protein>
    <recommendedName>
        <fullName evidence="5">Acyltransferase 3 domain-containing protein</fullName>
    </recommendedName>
</protein>
<dbReference type="PANTHER" id="PTHR11161:SF72">
    <property type="entry name" value="FI21449P1"/>
    <property type="match status" value="1"/>
</dbReference>